<accession>A0ABQ9VAL9</accession>
<keyword evidence="3" id="KW-0677">Repeat</keyword>
<dbReference type="SUPFAM" id="SSF49854">
    <property type="entry name" value="Spermadhesin, CUB domain"/>
    <property type="match status" value="1"/>
</dbReference>
<feature type="domain" description="CUB" evidence="6">
    <location>
        <begin position="182"/>
        <end position="255"/>
    </location>
</feature>
<dbReference type="SMART" id="SM00032">
    <property type="entry name" value="CCP"/>
    <property type="match status" value="1"/>
</dbReference>
<dbReference type="SUPFAM" id="SSF57535">
    <property type="entry name" value="Complement control module/SCR domain"/>
    <property type="match status" value="1"/>
</dbReference>
<protein>
    <submittedName>
        <fullName evidence="8">Uncharacterized protein</fullName>
    </submittedName>
</protein>
<evidence type="ECO:0000259" key="7">
    <source>
        <dbReference type="PROSITE" id="PS50923"/>
    </source>
</evidence>
<dbReference type="Gene3D" id="2.10.70.10">
    <property type="entry name" value="Complement Module, domain 1"/>
    <property type="match status" value="1"/>
</dbReference>
<dbReference type="CDD" id="cd00033">
    <property type="entry name" value="CCP"/>
    <property type="match status" value="1"/>
</dbReference>
<evidence type="ECO:0000313" key="8">
    <source>
        <dbReference type="EMBL" id="KAK2106414.1"/>
    </source>
</evidence>
<keyword evidence="4" id="KW-1015">Disulfide bond</keyword>
<feature type="domain" description="Sushi" evidence="7">
    <location>
        <begin position="17"/>
        <end position="76"/>
    </location>
</feature>
<dbReference type="Pfam" id="PF00431">
    <property type="entry name" value="CUB"/>
    <property type="match status" value="1"/>
</dbReference>
<dbReference type="PROSITE" id="PS50923">
    <property type="entry name" value="SUSHI"/>
    <property type="match status" value="1"/>
</dbReference>
<keyword evidence="2" id="KW-0732">Signal</keyword>
<comment type="caution">
    <text evidence="8">The sequence shown here is derived from an EMBL/GenBank/DDBJ whole genome shotgun (WGS) entry which is preliminary data.</text>
</comment>
<dbReference type="CDD" id="cd00041">
    <property type="entry name" value="CUB"/>
    <property type="match status" value="1"/>
</dbReference>
<evidence type="ECO:0000313" key="9">
    <source>
        <dbReference type="Proteomes" id="UP001266305"/>
    </source>
</evidence>
<dbReference type="InterPro" id="IPR051277">
    <property type="entry name" value="SEZ6_CSMD_C4BPB_Regulators"/>
</dbReference>
<comment type="caution">
    <text evidence="5">Lacks conserved residue(s) required for the propagation of feature annotation.</text>
</comment>
<reference evidence="8 9" key="1">
    <citation type="submission" date="2023-05" db="EMBL/GenBank/DDBJ databases">
        <title>B98-5 Cell Line De Novo Hybrid Assembly: An Optical Mapping Approach.</title>
        <authorList>
            <person name="Kananen K."/>
            <person name="Auerbach J.A."/>
            <person name="Kautto E."/>
            <person name="Blachly J.S."/>
        </authorList>
    </citation>
    <scope>NUCLEOTIDE SEQUENCE [LARGE SCALE GENOMIC DNA]</scope>
    <source>
        <strain evidence="8">B95-8</strain>
        <tissue evidence="8">Cell line</tissue>
    </source>
</reference>
<dbReference type="Pfam" id="PF00084">
    <property type="entry name" value="Sushi"/>
    <property type="match status" value="1"/>
</dbReference>
<evidence type="ECO:0000256" key="5">
    <source>
        <dbReference type="PROSITE-ProRule" id="PRU00302"/>
    </source>
</evidence>
<evidence type="ECO:0000259" key="6">
    <source>
        <dbReference type="PROSITE" id="PS01180"/>
    </source>
</evidence>
<evidence type="ECO:0000256" key="1">
    <source>
        <dbReference type="ARBA" id="ARBA00022659"/>
    </source>
</evidence>
<dbReference type="PROSITE" id="PS01180">
    <property type="entry name" value="CUB"/>
    <property type="match status" value="1"/>
</dbReference>
<dbReference type="Proteomes" id="UP001266305">
    <property type="component" value="Unassembled WGS sequence"/>
</dbReference>
<keyword evidence="1 5" id="KW-0768">Sushi</keyword>
<organism evidence="8 9">
    <name type="scientific">Saguinus oedipus</name>
    <name type="common">Cotton-top tamarin</name>
    <name type="synonym">Oedipomidas oedipus</name>
    <dbReference type="NCBI Taxonomy" id="9490"/>
    <lineage>
        <taxon>Eukaryota</taxon>
        <taxon>Metazoa</taxon>
        <taxon>Chordata</taxon>
        <taxon>Craniata</taxon>
        <taxon>Vertebrata</taxon>
        <taxon>Euteleostomi</taxon>
        <taxon>Mammalia</taxon>
        <taxon>Eutheria</taxon>
        <taxon>Euarchontoglires</taxon>
        <taxon>Primates</taxon>
        <taxon>Haplorrhini</taxon>
        <taxon>Platyrrhini</taxon>
        <taxon>Cebidae</taxon>
        <taxon>Callitrichinae</taxon>
        <taxon>Saguinus</taxon>
    </lineage>
</organism>
<evidence type="ECO:0000256" key="3">
    <source>
        <dbReference type="ARBA" id="ARBA00022737"/>
    </source>
</evidence>
<dbReference type="InterPro" id="IPR035914">
    <property type="entry name" value="Sperma_CUB_dom_sf"/>
</dbReference>
<evidence type="ECO:0000256" key="2">
    <source>
        <dbReference type="ARBA" id="ARBA00022729"/>
    </source>
</evidence>
<dbReference type="InterPro" id="IPR035976">
    <property type="entry name" value="Sushi/SCR/CCP_sf"/>
</dbReference>
<proteinExistence type="predicted"/>
<dbReference type="EMBL" id="JASSZA010000007">
    <property type="protein sequence ID" value="KAK2106414.1"/>
    <property type="molecule type" value="Genomic_DNA"/>
</dbReference>
<dbReference type="PANTHER" id="PTHR45656">
    <property type="entry name" value="PROTEIN CBR-CLEC-78"/>
    <property type="match status" value="1"/>
</dbReference>
<sequence length="310" mass="34419">MSLSKMSSAAFPEYDLEPCEEPEVPAYSIRKGLQFGVGDTLTFSCFPGYRLEGTARITCLGGRRRLWSSPLPRCVGLSGSQDLVIGQGLAISKAISPQAYGKEERLVLEQKWGIWLLCRKQGQEGGPKHTKAQPQTVPRLKDAEGWFRESRLATSRLKDSRHAPNSPYVHMDNGPAIWTSECGNSVTGTQGTLLSPNFPVNYNNNHECIYSIQTQPGKGIQLKARAFELSEGDVLKNNPIGFLSSAFQPHIKTVCVSQEENTKQGFYTLRRTMSLGVTLTLTSLHPFEPQKLQSVQQCQRDLLSVEVQME</sequence>
<dbReference type="InterPro" id="IPR000859">
    <property type="entry name" value="CUB_dom"/>
</dbReference>
<gene>
    <name evidence="8" type="ORF">P7K49_015928</name>
</gene>
<name>A0ABQ9VAL9_SAGOE</name>
<evidence type="ECO:0000256" key="4">
    <source>
        <dbReference type="ARBA" id="ARBA00023157"/>
    </source>
</evidence>
<keyword evidence="9" id="KW-1185">Reference proteome</keyword>
<dbReference type="PANTHER" id="PTHR45656:SF4">
    <property type="entry name" value="PROTEIN CBR-CLEC-78"/>
    <property type="match status" value="1"/>
</dbReference>
<dbReference type="InterPro" id="IPR000436">
    <property type="entry name" value="Sushi_SCR_CCP_dom"/>
</dbReference>
<dbReference type="Gene3D" id="2.60.120.290">
    <property type="entry name" value="Spermadhesin, CUB domain"/>
    <property type="match status" value="1"/>
</dbReference>